<evidence type="ECO:0000313" key="1">
    <source>
        <dbReference type="EMBL" id="EKX99987.1"/>
    </source>
</evidence>
<dbReference type="HOGENOM" id="CLU_3028389_0_0_10"/>
<dbReference type="AlphaFoldDB" id="L1N9C8"/>
<dbReference type="EMBL" id="AMEQ01000044">
    <property type="protein sequence ID" value="EKX99987.1"/>
    <property type="molecule type" value="Genomic_DNA"/>
</dbReference>
<organism evidence="1 2">
    <name type="scientific">Porphyromonas catoniae F0037</name>
    <dbReference type="NCBI Taxonomy" id="1127696"/>
    <lineage>
        <taxon>Bacteria</taxon>
        <taxon>Pseudomonadati</taxon>
        <taxon>Bacteroidota</taxon>
        <taxon>Bacteroidia</taxon>
        <taxon>Bacteroidales</taxon>
        <taxon>Porphyromonadaceae</taxon>
        <taxon>Porphyromonas</taxon>
    </lineage>
</organism>
<sequence length="55" mass="6248">MFIFPQALSYISSLASDSHKQRISLGGDRMHRSLNAHIPLEKMDITLPLSYLLHP</sequence>
<reference evidence="1 2" key="1">
    <citation type="submission" date="2012-05" db="EMBL/GenBank/DDBJ databases">
        <authorList>
            <person name="Weinstock G."/>
            <person name="Sodergren E."/>
            <person name="Lobos E.A."/>
            <person name="Fulton L."/>
            <person name="Fulton R."/>
            <person name="Courtney L."/>
            <person name="Fronick C."/>
            <person name="O'Laughlin M."/>
            <person name="Godfrey J."/>
            <person name="Wilson R.M."/>
            <person name="Miner T."/>
            <person name="Farmer C."/>
            <person name="Delehaunty K."/>
            <person name="Cordes M."/>
            <person name="Minx P."/>
            <person name="Tomlinson C."/>
            <person name="Chen J."/>
            <person name="Wollam A."/>
            <person name="Pepin K.H."/>
            <person name="Bhonagiri V."/>
            <person name="Zhang X."/>
            <person name="Suruliraj S."/>
            <person name="Warren W."/>
            <person name="Mitreva M."/>
            <person name="Mardis E.R."/>
            <person name="Wilson R.K."/>
        </authorList>
    </citation>
    <scope>NUCLEOTIDE SEQUENCE [LARGE SCALE GENOMIC DNA]</scope>
    <source>
        <strain evidence="1 2">F0037</strain>
    </source>
</reference>
<comment type="caution">
    <text evidence="1">The sequence shown here is derived from an EMBL/GenBank/DDBJ whole genome shotgun (WGS) entry which is preliminary data.</text>
</comment>
<gene>
    <name evidence="1" type="ORF">HMPREF9134_01896</name>
</gene>
<dbReference type="STRING" id="1127696.HMPREF9134_01896"/>
<name>L1N9C8_9PORP</name>
<dbReference type="Proteomes" id="UP000010408">
    <property type="component" value="Unassembled WGS sequence"/>
</dbReference>
<proteinExistence type="predicted"/>
<protein>
    <submittedName>
        <fullName evidence="1">Uncharacterized protein</fullName>
    </submittedName>
</protein>
<evidence type="ECO:0000313" key="2">
    <source>
        <dbReference type="Proteomes" id="UP000010408"/>
    </source>
</evidence>
<accession>L1N9C8</accession>